<evidence type="ECO:0000313" key="2">
    <source>
        <dbReference type="EMBL" id="KXZ52115.1"/>
    </source>
</evidence>
<protein>
    <submittedName>
        <fullName evidence="2">Uncharacterized protein</fullName>
    </submittedName>
</protein>
<dbReference type="EMBL" id="LSYV01000011">
    <property type="protein sequence ID" value="KXZ52115.1"/>
    <property type="molecule type" value="Genomic_DNA"/>
</dbReference>
<accession>A0A150GQL4</accession>
<proteinExistence type="predicted"/>
<comment type="caution">
    <text evidence="2">The sequence shown here is derived from an EMBL/GenBank/DDBJ whole genome shotgun (WGS) entry which is preliminary data.</text>
</comment>
<evidence type="ECO:0000313" key="3">
    <source>
        <dbReference type="Proteomes" id="UP000075714"/>
    </source>
</evidence>
<reference evidence="3" key="1">
    <citation type="journal article" date="2016" name="Nat. Commun.">
        <title>The Gonium pectorale genome demonstrates co-option of cell cycle regulation during the evolution of multicellularity.</title>
        <authorList>
            <person name="Hanschen E.R."/>
            <person name="Marriage T.N."/>
            <person name="Ferris P.J."/>
            <person name="Hamaji T."/>
            <person name="Toyoda A."/>
            <person name="Fujiyama A."/>
            <person name="Neme R."/>
            <person name="Noguchi H."/>
            <person name="Minakuchi Y."/>
            <person name="Suzuki M."/>
            <person name="Kawai-Toyooka H."/>
            <person name="Smith D.R."/>
            <person name="Sparks H."/>
            <person name="Anderson J."/>
            <person name="Bakaric R."/>
            <person name="Luria V."/>
            <person name="Karger A."/>
            <person name="Kirschner M.W."/>
            <person name="Durand P.M."/>
            <person name="Michod R.E."/>
            <person name="Nozaki H."/>
            <person name="Olson B.J."/>
        </authorList>
    </citation>
    <scope>NUCLEOTIDE SEQUENCE [LARGE SCALE GENOMIC DNA]</scope>
    <source>
        <strain evidence="3">NIES-2863</strain>
    </source>
</reference>
<dbReference type="AlphaFoldDB" id="A0A150GQL4"/>
<dbReference type="STRING" id="33097.A0A150GQL4"/>
<sequence>MPGPKALSATPAVALAATPRGPPQLRCCPAHRPQPTAAASSASTACGQGAAGRPASGRRLAGLPSGLNVTSLATLTTGRAAASDVDPAFSLRCEERQGLVAILLGQEELLKAAFDKAFLGVASHSPSDLALDRCALWQEAPDAQLVANAEVMAAAKNAVLPPATALKESTPGGLLIKEAAARPCVLNVDAMLSEFLAGSGSEGALGGGGAGPRGDTL</sequence>
<name>A0A150GQL4_GONPE</name>
<gene>
    <name evidence="2" type="ORF">GPECTOR_10g1138</name>
</gene>
<keyword evidence="3" id="KW-1185">Reference proteome</keyword>
<dbReference type="Proteomes" id="UP000075714">
    <property type="component" value="Unassembled WGS sequence"/>
</dbReference>
<feature type="compositionally biased region" description="Low complexity" evidence="1">
    <location>
        <begin position="37"/>
        <end position="52"/>
    </location>
</feature>
<organism evidence="2 3">
    <name type="scientific">Gonium pectorale</name>
    <name type="common">Green alga</name>
    <dbReference type="NCBI Taxonomy" id="33097"/>
    <lineage>
        <taxon>Eukaryota</taxon>
        <taxon>Viridiplantae</taxon>
        <taxon>Chlorophyta</taxon>
        <taxon>core chlorophytes</taxon>
        <taxon>Chlorophyceae</taxon>
        <taxon>CS clade</taxon>
        <taxon>Chlamydomonadales</taxon>
        <taxon>Volvocaceae</taxon>
        <taxon>Gonium</taxon>
    </lineage>
</organism>
<evidence type="ECO:0000256" key="1">
    <source>
        <dbReference type="SAM" id="MobiDB-lite"/>
    </source>
</evidence>
<feature type="region of interest" description="Disordered" evidence="1">
    <location>
        <begin position="30"/>
        <end position="59"/>
    </location>
</feature>